<dbReference type="eggNOG" id="KOG1848">
    <property type="taxonomic scope" value="Eukaryota"/>
</dbReference>
<dbReference type="InterPro" id="IPR032817">
    <property type="entry name" value="Mon2_C"/>
</dbReference>
<evidence type="ECO:0000259" key="1">
    <source>
        <dbReference type="Pfam" id="PF16206"/>
    </source>
</evidence>
<dbReference type="OrthoDB" id="294853at2759"/>
<gene>
    <name evidence="2" type="ORF">MICPUN_53423</name>
</gene>
<dbReference type="GeneID" id="8247387"/>
<name>C1EEE8_MICCC</name>
<proteinExistence type="predicted"/>
<organism evidence="2 3">
    <name type="scientific">Micromonas commoda (strain RCC299 / NOUM17 / CCMP2709)</name>
    <name type="common">Picoplanktonic green alga</name>
    <dbReference type="NCBI Taxonomy" id="296587"/>
    <lineage>
        <taxon>Eukaryota</taxon>
        <taxon>Viridiplantae</taxon>
        <taxon>Chlorophyta</taxon>
        <taxon>Mamiellophyceae</taxon>
        <taxon>Mamiellales</taxon>
        <taxon>Mamiellaceae</taxon>
        <taxon>Micromonas</taxon>
    </lineage>
</organism>
<dbReference type="Pfam" id="PF16206">
    <property type="entry name" value="Mon2_C"/>
    <property type="match status" value="1"/>
</dbReference>
<keyword evidence="3" id="KW-1185">Reference proteome</keyword>
<protein>
    <recommendedName>
        <fullName evidence="1">Mon2 C-terminal domain-containing protein</fullName>
    </recommendedName>
</protein>
<accession>C1EEE8</accession>
<dbReference type="EMBL" id="CP001330">
    <property type="protein sequence ID" value="ACO66223.1"/>
    <property type="molecule type" value="Genomic_DNA"/>
</dbReference>
<dbReference type="InParanoid" id="C1EEE8"/>
<dbReference type="KEGG" id="mis:MICPUN_53423"/>
<dbReference type="PANTHER" id="PTHR34199">
    <property type="entry name" value="NUMOD3 MOTIF FAMILY PROTEIN, EXPRESSED"/>
    <property type="match status" value="1"/>
</dbReference>
<evidence type="ECO:0000313" key="2">
    <source>
        <dbReference type="EMBL" id="ACO66223.1"/>
    </source>
</evidence>
<feature type="domain" description="Mon2 C-terminal" evidence="1">
    <location>
        <begin position="281"/>
        <end position="438"/>
    </location>
</feature>
<dbReference type="InterPro" id="IPR016024">
    <property type="entry name" value="ARM-type_fold"/>
</dbReference>
<evidence type="ECO:0000313" key="3">
    <source>
        <dbReference type="Proteomes" id="UP000002009"/>
    </source>
</evidence>
<dbReference type="RefSeq" id="XP_002504965.1">
    <property type="nucleotide sequence ID" value="XM_002504919.1"/>
</dbReference>
<dbReference type="AlphaFoldDB" id="C1EEE8"/>
<sequence length="869" mass="93161">MDTTVAVLQVAEQQLFESTAKLDDDALCALTKALAWASSAELGRLGGGGGKAPVNGSKERLFMLERLVDVALINSGRIHKVWSDVEAHLLSCIEKEPSAELCRIATASLARLCVSALELPRTPEMDSLASEGETDFETAVLRPVSTLMARAVSPDARLAALDVLVSVVNGGDGIGRAWFSVLRALRGVAERGGEGIALAFSGVKVIVEDHMEDLPDDVSGEVIAAVSAFVAQRAQVNISITAVSLAWTLSDYFSRKVTETKVGKEALAERGMIPLLSVMRDASMDPRPEVRNGACRTITSTLVSNGDKLPARIWRGAVFDICFGLVDDIRAATAGASQEEQVAPDIGELDGRKIQMLVHHSRNSARKQWDETETLALSGVGRLLRAHFDAVAKFDGFDKRFEWYLQWVTQSVAQGSPEVSCSAVKSLQTVLEAGGSTGMTRARWKKATKVLMTSAKGMNAAGSKISGKTRYEFIDVFGKVWASKRAVFDKEDVQSLIGVIDMLARAPDEWLEKSAPPARAGRYSTLRVQRRCLELLSDLPPLDPAAVDSGAYPQAICQLLAYVAEALGGEVAEAVAKADFAYPGTETQHGSMSLGFAQEACEALAKIYQSEHVPKDDRAMTFAAATRVISAAMTHAEEGTAVAEASKELRGAAAKTFRAVVTGGLAAVTRSSAFEFRAASVADAWDALSTAFESTLAGERRDQNLDRDMIACMAEAVSPHCGFADEHSRRRLIAAVAADSSVSRIWALSALHFGGGQMGRIALQSLVPTCEGILRACDEPEKVACVLDVASSLARDPSRRAESEPAPQSSSLLGWIKKTVAGEERNDLNHLRAILGALGPCESSSDDVIRMKAEKVRRELTDAVEIRKE</sequence>
<reference evidence="2 3" key="1">
    <citation type="journal article" date="2009" name="Science">
        <title>Green evolution and dynamic adaptations revealed by genomes of the marine picoeukaryotes Micromonas.</title>
        <authorList>
            <person name="Worden A.Z."/>
            <person name="Lee J.H."/>
            <person name="Mock T."/>
            <person name="Rouze P."/>
            <person name="Simmons M.P."/>
            <person name="Aerts A.L."/>
            <person name="Allen A.E."/>
            <person name="Cuvelier M.L."/>
            <person name="Derelle E."/>
            <person name="Everett M.V."/>
            <person name="Foulon E."/>
            <person name="Grimwood J."/>
            <person name="Gundlach H."/>
            <person name="Henrissat B."/>
            <person name="Napoli C."/>
            <person name="McDonald S.M."/>
            <person name="Parker M.S."/>
            <person name="Rombauts S."/>
            <person name="Salamov A."/>
            <person name="Von Dassow P."/>
            <person name="Badger J.H."/>
            <person name="Coutinho P.M."/>
            <person name="Demir E."/>
            <person name="Dubchak I."/>
            <person name="Gentemann C."/>
            <person name="Eikrem W."/>
            <person name="Gready J.E."/>
            <person name="John U."/>
            <person name="Lanier W."/>
            <person name="Lindquist E.A."/>
            <person name="Lucas S."/>
            <person name="Mayer K.F."/>
            <person name="Moreau H."/>
            <person name="Not F."/>
            <person name="Otillar R."/>
            <person name="Panaud O."/>
            <person name="Pangilinan J."/>
            <person name="Paulsen I."/>
            <person name="Piegu B."/>
            <person name="Poliakov A."/>
            <person name="Robbens S."/>
            <person name="Schmutz J."/>
            <person name="Toulza E."/>
            <person name="Wyss T."/>
            <person name="Zelensky A."/>
            <person name="Zhou K."/>
            <person name="Armbrust E.V."/>
            <person name="Bhattacharya D."/>
            <person name="Goodenough U.W."/>
            <person name="Van de Peer Y."/>
            <person name="Grigoriev I.V."/>
        </authorList>
    </citation>
    <scope>NUCLEOTIDE SEQUENCE [LARGE SCALE GENOMIC DNA]</scope>
    <source>
        <strain evidence="3">RCC299 / NOUM17</strain>
    </source>
</reference>
<dbReference type="PANTHER" id="PTHR34199:SF4">
    <property type="entry name" value="ARM REPEAT SUPERFAMILY PROTEIN"/>
    <property type="match status" value="1"/>
</dbReference>
<dbReference type="Proteomes" id="UP000002009">
    <property type="component" value="Chromosome 11"/>
</dbReference>
<dbReference type="SUPFAM" id="SSF48371">
    <property type="entry name" value="ARM repeat"/>
    <property type="match status" value="1"/>
</dbReference>
<dbReference type="STRING" id="296587.C1EEE8"/>